<dbReference type="Pfam" id="PF09362">
    <property type="entry name" value="DUF1996"/>
    <property type="match status" value="1"/>
</dbReference>
<gene>
    <name evidence="3" type="ORF">GCM10010492_73880</name>
</gene>
<organism evidence="3 4">
    <name type="scientific">Saccharothrix mutabilis subsp. mutabilis</name>
    <dbReference type="NCBI Taxonomy" id="66855"/>
    <lineage>
        <taxon>Bacteria</taxon>
        <taxon>Bacillati</taxon>
        <taxon>Actinomycetota</taxon>
        <taxon>Actinomycetes</taxon>
        <taxon>Pseudonocardiales</taxon>
        <taxon>Pseudonocardiaceae</taxon>
        <taxon>Saccharothrix</taxon>
    </lineage>
</organism>
<feature type="compositionally biased region" description="Gly residues" evidence="1">
    <location>
        <begin position="287"/>
        <end position="314"/>
    </location>
</feature>
<feature type="compositionally biased region" description="Low complexity" evidence="1">
    <location>
        <begin position="243"/>
        <end position="266"/>
    </location>
</feature>
<dbReference type="PANTHER" id="PTHR43662:SF3">
    <property type="entry name" value="DOMAIN PROTEIN, PUTATIVE (AFU_ORTHOLOGUE AFUA_6G11970)-RELATED"/>
    <property type="match status" value="1"/>
</dbReference>
<dbReference type="InterPro" id="IPR018535">
    <property type="entry name" value="DUF1996"/>
</dbReference>
<sequence>MRRLLPTLAIAVTVLSACGTDGRYAALDDIPSPSAAPAQTQDASPGTYTVDCGRNEGRHLNADNVVIAPGQPNGAHHTHEYIGNRTTTHTSTNETLAAGTTTCTNGDLSTYYWPALRLLDRPGHDAHAPGGGAHGNTGEILPPARVVVQYTGSPVSKVVPLPRFTRLITGDATARTAAPGGSGAGPPADATPADKDPAAPTPATPTPATPTPATPTPAAPTPAAPTPAGGDPADGGPAGGDPAGSAPAGGDPAGSGSVSSAPAGSGPADGGPAGSGPAGSAADSEDPGGGRWWRGGAGDGGAGDGGAGDGGAGDGGAAGVGRSGAGGMGGAGAGGVAQGAGVTGVVRWGCEGVAGWVDRYPLCEGRRVVRGFEFPSCWDGRNVDSASHRAHVQFPASNGVCAAGTFPVPRLRIHVFYDVPAGRPYAIDSFPEQERDPRTDHAMGINVMPDHVMAEVAGCLNAGRQCP</sequence>
<feature type="compositionally biased region" description="Gly residues" evidence="1">
    <location>
        <begin position="232"/>
        <end position="242"/>
    </location>
</feature>
<proteinExistence type="predicted"/>
<dbReference type="EMBL" id="BAAABU010000032">
    <property type="protein sequence ID" value="GAA0262060.1"/>
    <property type="molecule type" value="Genomic_DNA"/>
</dbReference>
<evidence type="ECO:0000313" key="4">
    <source>
        <dbReference type="Proteomes" id="UP001500416"/>
    </source>
</evidence>
<evidence type="ECO:0000313" key="3">
    <source>
        <dbReference type="EMBL" id="GAA0262060.1"/>
    </source>
</evidence>
<name>A0ABN0UUL9_9PSEU</name>
<feature type="domain" description="DUF1996" evidence="2">
    <location>
        <begin position="371"/>
        <end position="421"/>
    </location>
</feature>
<dbReference type="Proteomes" id="UP001500416">
    <property type="component" value="Unassembled WGS sequence"/>
</dbReference>
<protein>
    <recommendedName>
        <fullName evidence="2">DUF1996 domain-containing protein</fullName>
    </recommendedName>
</protein>
<dbReference type="PANTHER" id="PTHR43662">
    <property type="match status" value="1"/>
</dbReference>
<accession>A0ABN0UUL9</accession>
<feature type="compositionally biased region" description="Low complexity" evidence="1">
    <location>
        <begin position="174"/>
        <end position="191"/>
    </location>
</feature>
<feature type="compositionally biased region" description="Pro residues" evidence="1">
    <location>
        <begin position="199"/>
        <end position="225"/>
    </location>
</feature>
<feature type="compositionally biased region" description="Gly residues" evidence="1">
    <location>
        <begin position="267"/>
        <end position="277"/>
    </location>
</feature>
<reference evidence="3 4" key="1">
    <citation type="journal article" date="2019" name="Int. J. Syst. Evol. Microbiol.">
        <title>The Global Catalogue of Microorganisms (GCM) 10K type strain sequencing project: providing services to taxonomists for standard genome sequencing and annotation.</title>
        <authorList>
            <consortium name="The Broad Institute Genomics Platform"/>
            <consortium name="The Broad Institute Genome Sequencing Center for Infectious Disease"/>
            <person name="Wu L."/>
            <person name="Ma J."/>
        </authorList>
    </citation>
    <scope>NUCLEOTIDE SEQUENCE [LARGE SCALE GENOMIC DNA]</scope>
    <source>
        <strain evidence="3 4">JCM 3380</strain>
    </source>
</reference>
<feature type="region of interest" description="Disordered" evidence="1">
    <location>
        <begin position="174"/>
        <end position="314"/>
    </location>
</feature>
<comment type="caution">
    <text evidence="3">The sequence shown here is derived from an EMBL/GenBank/DDBJ whole genome shotgun (WGS) entry which is preliminary data.</text>
</comment>
<keyword evidence="4" id="KW-1185">Reference proteome</keyword>
<evidence type="ECO:0000259" key="2">
    <source>
        <dbReference type="Pfam" id="PF09362"/>
    </source>
</evidence>
<dbReference type="PROSITE" id="PS51257">
    <property type="entry name" value="PROKAR_LIPOPROTEIN"/>
    <property type="match status" value="1"/>
</dbReference>
<evidence type="ECO:0000256" key="1">
    <source>
        <dbReference type="SAM" id="MobiDB-lite"/>
    </source>
</evidence>